<evidence type="ECO:0000256" key="1">
    <source>
        <dbReference type="ARBA" id="ARBA00022729"/>
    </source>
</evidence>
<dbReference type="EMBL" id="SGBB01000002">
    <property type="protein sequence ID" value="RZD19159.1"/>
    <property type="molecule type" value="Genomic_DNA"/>
</dbReference>
<evidence type="ECO:0000256" key="3">
    <source>
        <dbReference type="SAM" id="Phobius"/>
    </source>
</evidence>
<dbReference type="SUPFAM" id="SSF48452">
    <property type="entry name" value="TPR-like"/>
    <property type="match status" value="1"/>
</dbReference>
<gene>
    <name evidence="5" type="ORF">EVG15_01610</name>
</gene>
<keyword evidence="3" id="KW-0812">Transmembrane</keyword>
<evidence type="ECO:0000256" key="2">
    <source>
        <dbReference type="SAM" id="Coils"/>
    </source>
</evidence>
<dbReference type="AlphaFoldDB" id="A0A519BPM6"/>
<keyword evidence="3" id="KW-1133">Transmembrane helix</keyword>
<keyword evidence="3" id="KW-0472">Membrane</keyword>
<organism evidence="5 6">
    <name type="scientific">Candidatus Acididesulfobacter diazotrophicus</name>
    <dbReference type="NCBI Taxonomy" id="2597226"/>
    <lineage>
        <taxon>Bacteria</taxon>
        <taxon>Deltaproteobacteria</taxon>
        <taxon>Candidatus Acidulodesulfobacterales</taxon>
        <taxon>Candidatus Acididesulfobacter</taxon>
    </lineage>
</organism>
<keyword evidence="1" id="KW-0732">Signal</keyword>
<evidence type="ECO:0000259" key="4">
    <source>
        <dbReference type="Pfam" id="PF13525"/>
    </source>
</evidence>
<keyword evidence="2" id="KW-0175">Coiled coil</keyword>
<dbReference type="Pfam" id="PF13525">
    <property type="entry name" value="YfiO"/>
    <property type="match status" value="1"/>
</dbReference>
<proteinExistence type="predicted"/>
<evidence type="ECO:0000313" key="5">
    <source>
        <dbReference type="EMBL" id="RZD19159.1"/>
    </source>
</evidence>
<dbReference type="Gene3D" id="1.25.40.10">
    <property type="entry name" value="Tetratricopeptide repeat domain"/>
    <property type="match status" value="1"/>
</dbReference>
<feature type="domain" description="Outer membrane lipoprotein BamD-like" evidence="4">
    <location>
        <begin position="178"/>
        <end position="261"/>
    </location>
</feature>
<comment type="caution">
    <text evidence="5">The sequence shown here is derived from an EMBL/GenBank/DDBJ whole genome shotgun (WGS) entry which is preliminary data.</text>
</comment>
<feature type="transmembrane region" description="Helical" evidence="3">
    <location>
        <begin position="14"/>
        <end position="35"/>
    </location>
</feature>
<reference evidence="5 6" key="1">
    <citation type="journal article" date="2019" name="ISME J.">
        <title>Insights into ecological role of a new deltaproteobacterial order Candidatus Acidulodesulfobacterales by metagenomics and metatranscriptomics.</title>
        <authorList>
            <person name="Tan S."/>
            <person name="Liu J."/>
            <person name="Fang Y."/>
            <person name="Hedlund B.P."/>
            <person name="Lian Z.H."/>
            <person name="Huang L.Y."/>
            <person name="Li J.T."/>
            <person name="Huang L.N."/>
            <person name="Li W.J."/>
            <person name="Jiang H.C."/>
            <person name="Dong H.L."/>
            <person name="Shu W.S."/>
        </authorList>
    </citation>
    <scope>NUCLEOTIDE SEQUENCE [LARGE SCALE GENOMIC DNA]</scope>
    <source>
        <strain evidence="5">AP1</strain>
    </source>
</reference>
<sequence>MPIIKESSLNKKHIINYFKIISLLSLFIFTFSFLLSGCAEMEPDTIHHLKIEVRNLNKKVDSLSQNSTDSEQAIHQARLNIANQGSKIENIKSHMSALYGKYEIISHDMKLLKTEFRNYRILVNKELIKLLKKEKFKSSAISKQKISVQIPSKITTSKVKILPKISAKRLAIKKSLKEYNIAKSYYNKGIYQKSIILFKKYLKKYPQSKKAGNANYYIAVSNFKLKNYPVSILEFHKFTRLYSKNKHVPMAIYLQGLGFSKLSDPSDAVILFKQVISDYGSSKAAALSKAALKKLG</sequence>
<accession>A0A519BPM6</accession>
<dbReference type="Proteomes" id="UP000319296">
    <property type="component" value="Unassembled WGS sequence"/>
</dbReference>
<evidence type="ECO:0000313" key="6">
    <source>
        <dbReference type="Proteomes" id="UP000319296"/>
    </source>
</evidence>
<name>A0A519BPM6_9DELT</name>
<dbReference type="InterPro" id="IPR011990">
    <property type="entry name" value="TPR-like_helical_dom_sf"/>
</dbReference>
<feature type="coiled-coil region" evidence="2">
    <location>
        <begin position="46"/>
        <end position="73"/>
    </location>
</feature>
<dbReference type="InterPro" id="IPR039565">
    <property type="entry name" value="BamD-like"/>
</dbReference>
<protein>
    <submittedName>
        <fullName evidence="5">Tetratricopeptide repeat protein</fullName>
    </submittedName>
</protein>